<dbReference type="OrthoDB" id="201621at2759"/>
<protein>
    <submittedName>
        <fullName evidence="4">Lipoyltransferase 1, mitochondrial</fullName>
    </submittedName>
</protein>
<evidence type="ECO:0000313" key="4">
    <source>
        <dbReference type="EMBL" id="KAB7503476.1"/>
    </source>
</evidence>
<dbReference type="SUPFAM" id="SSF55681">
    <property type="entry name" value="Class II aaRS and biotin synthetases"/>
    <property type="match status" value="1"/>
</dbReference>
<dbReference type="Pfam" id="PF21948">
    <property type="entry name" value="LplA-B_cat"/>
    <property type="match status" value="1"/>
</dbReference>
<proteinExistence type="inferred from homology"/>
<keyword evidence="5" id="KW-1185">Reference proteome</keyword>
<dbReference type="GO" id="GO:0009249">
    <property type="term" value="P:protein lipoylation"/>
    <property type="evidence" value="ECO:0007669"/>
    <property type="project" value="InterPro"/>
</dbReference>
<evidence type="ECO:0000256" key="1">
    <source>
        <dbReference type="ARBA" id="ARBA00005085"/>
    </source>
</evidence>
<dbReference type="PANTHER" id="PTHR12561:SF3">
    <property type="entry name" value="LIPOYLTRANSFERASE 1, MITOCHONDRIAL"/>
    <property type="match status" value="1"/>
</dbReference>
<evidence type="ECO:0000259" key="3">
    <source>
        <dbReference type="PROSITE" id="PS51733"/>
    </source>
</evidence>
<dbReference type="CDD" id="cd16443">
    <property type="entry name" value="LplA"/>
    <property type="match status" value="1"/>
</dbReference>
<dbReference type="PANTHER" id="PTHR12561">
    <property type="entry name" value="LIPOATE-PROTEIN LIGASE"/>
    <property type="match status" value="1"/>
</dbReference>
<dbReference type="AlphaFoldDB" id="A0A5N5TA34"/>
<dbReference type="Gene3D" id="3.30.390.50">
    <property type="entry name" value="CO dehydrogenase flavoprotein, C-terminal domain"/>
    <property type="match status" value="1"/>
</dbReference>
<comment type="pathway">
    <text evidence="1">Protein modification; protein lipoylation via exogenous pathway; protein N(6)-(lipoyl)lysine from lipoate: step 2/2.</text>
</comment>
<evidence type="ECO:0000313" key="5">
    <source>
        <dbReference type="Proteomes" id="UP000326759"/>
    </source>
</evidence>
<dbReference type="Gene3D" id="3.30.930.10">
    <property type="entry name" value="Bira Bifunctional Protein, Domain 2"/>
    <property type="match status" value="1"/>
</dbReference>
<reference evidence="4 5" key="1">
    <citation type="journal article" date="2019" name="PLoS Biol.">
        <title>Sex chromosomes control vertical transmission of feminizing Wolbachia symbionts in an isopod.</title>
        <authorList>
            <person name="Becking T."/>
            <person name="Chebbi M.A."/>
            <person name="Giraud I."/>
            <person name="Moumen B."/>
            <person name="Laverre T."/>
            <person name="Caubet Y."/>
            <person name="Peccoud J."/>
            <person name="Gilbert C."/>
            <person name="Cordaux R."/>
        </authorList>
    </citation>
    <scope>NUCLEOTIDE SEQUENCE [LARGE SCALE GENOMIC DNA]</scope>
    <source>
        <strain evidence="4">ANa2</strain>
        <tissue evidence="4">Whole body excluding digestive tract and cuticle</tissue>
    </source>
</reference>
<dbReference type="UniPathway" id="UPA00537">
    <property type="reaction ID" value="UER00595"/>
</dbReference>
<dbReference type="GO" id="GO:0005739">
    <property type="term" value="C:mitochondrion"/>
    <property type="evidence" value="ECO:0007669"/>
    <property type="project" value="TreeGrafter"/>
</dbReference>
<organism evidence="4 5">
    <name type="scientific">Armadillidium nasatum</name>
    <dbReference type="NCBI Taxonomy" id="96803"/>
    <lineage>
        <taxon>Eukaryota</taxon>
        <taxon>Metazoa</taxon>
        <taxon>Ecdysozoa</taxon>
        <taxon>Arthropoda</taxon>
        <taxon>Crustacea</taxon>
        <taxon>Multicrustacea</taxon>
        <taxon>Malacostraca</taxon>
        <taxon>Eumalacostraca</taxon>
        <taxon>Peracarida</taxon>
        <taxon>Isopoda</taxon>
        <taxon>Oniscidea</taxon>
        <taxon>Crinocheta</taxon>
        <taxon>Armadillidiidae</taxon>
        <taxon>Armadillidium</taxon>
    </lineage>
</organism>
<keyword evidence="4" id="KW-0808">Transferase</keyword>
<sequence>MFSKVRNLITVKNGVSRISSSQLSTSFSNTTKEPGRVVFISQASDVYSNLALEDWLYRNWDFSKRHVLFLWRNSPCVVIGRHQNPFCEANIPYLESAGVPIVRRNSGGGTVYHDDGNLNCTFFTSKQSYNRRHNLSVICDALRKDFNILADINEKDDIVVNSSLKISGTAAKLGGNSAYHHCTLLVASDKMQLKLALKGDRTLKSNATKSVPSSTANLQDFAPDMTVEKLLESVGRNFLNYKTTEEDDHESKTDVRSDGFTLINPTEDWFPGLDEIKENLKSWNWFVGMTPLFKQKRPVTIDQSFSEGSAILVSIEVFHGIIKGVTVESSVSQALKEYIEKQIGNTIVGSRYAPEIFLDIESRLIEREPKPQYYSAH</sequence>
<dbReference type="FunFam" id="3.30.930.10:FF:000045">
    <property type="entry name" value="lipoyltransferase 1, mitochondrial"/>
    <property type="match status" value="1"/>
</dbReference>
<dbReference type="PROSITE" id="PS51733">
    <property type="entry name" value="BPL_LPL_CATALYTIC"/>
    <property type="match status" value="1"/>
</dbReference>
<accession>A0A5N5TA34</accession>
<comment type="caution">
    <text evidence="4">The sequence shown here is derived from an EMBL/GenBank/DDBJ whole genome shotgun (WGS) entry which is preliminary data.</text>
</comment>
<comment type="similarity">
    <text evidence="2">Belongs to the LplA family.</text>
</comment>
<evidence type="ECO:0000256" key="2">
    <source>
        <dbReference type="ARBA" id="ARBA00008242"/>
    </source>
</evidence>
<name>A0A5N5TA34_9CRUS</name>
<dbReference type="GO" id="GO:0017118">
    <property type="term" value="F:lipoyltransferase activity"/>
    <property type="evidence" value="ECO:0007669"/>
    <property type="project" value="TreeGrafter"/>
</dbReference>
<dbReference type="InterPro" id="IPR004143">
    <property type="entry name" value="BPL_LPL_catalytic"/>
</dbReference>
<feature type="domain" description="BPL/LPL catalytic" evidence="3">
    <location>
        <begin position="62"/>
        <end position="246"/>
    </location>
</feature>
<dbReference type="Proteomes" id="UP000326759">
    <property type="component" value="Unassembled WGS sequence"/>
</dbReference>
<dbReference type="InterPro" id="IPR004562">
    <property type="entry name" value="LipoylTrfase_LipoateP_Ligase"/>
</dbReference>
<dbReference type="EMBL" id="SEYY01005091">
    <property type="protein sequence ID" value="KAB7503476.1"/>
    <property type="molecule type" value="Genomic_DNA"/>
</dbReference>
<dbReference type="InterPro" id="IPR045864">
    <property type="entry name" value="aa-tRNA-synth_II/BPL/LPL"/>
</dbReference>
<gene>
    <name evidence="4" type="primary">LIPT1</name>
    <name evidence="4" type="ORF">Anas_10124</name>
</gene>